<dbReference type="AlphaFoldDB" id="A0A0P9D0G0"/>
<dbReference type="EMBL" id="LJCO01000008">
    <property type="protein sequence ID" value="KPV45510.1"/>
    <property type="molecule type" value="Genomic_DNA"/>
</dbReference>
<sequence length="66" mass="7336">MAFRVKCELCGREQEWDDGKKYGEMYIEAVGSTIVCGCGHGIGDDGGTMREFKVPDVHDDPLDPRD</sequence>
<dbReference type="RefSeq" id="WP_054967267.1">
    <property type="nucleotide sequence ID" value="NZ_LJCO01000008.1"/>
</dbReference>
<dbReference type="PATRIC" id="fig|471514.4.peg.115"/>
<proteinExistence type="predicted"/>
<accession>A0A0P9D0G0</accession>
<comment type="caution">
    <text evidence="1">The sequence shown here is derived from an EMBL/GenBank/DDBJ whole genome shotgun (WGS) entry which is preliminary data.</text>
</comment>
<organism evidence="1 2">
    <name type="scientific">Alicyclobacillus ferrooxydans</name>
    <dbReference type="NCBI Taxonomy" id="471514"/>
    <lineage>
        <taxon>Bacteria</taxon>
        <taxon>Bacillati</taxon>
        <taxon>Bacillota</taxon>
        <taxon>Bacilli</taxon>
        <taxon>Bacillales</taxon>
        <taxon>Alicyclobacillaceae</taxon>
        <taxon>Alicyclobacillus</taxon>
    </lineage>
</organism>
<reference evidence="1 2" key="1">
    <citation type="submission" date="2015-09" db="EMBL/GenBank/DDBJ databases">
        <title>Draft genome sequence of Alicyclobacillus ferrooxydans DSM 22381.</title>
        <authorList>
            <person name="Hemp J."/>
        </authorList>
    </citation>
    <scope>NUCLEOTIDE SEQUENCE [LARGE SCALE GENOMIC DNA]</scope>
    <source>
        <strain evidence="1 2">TC-34</strain>
    </source>
</reference>
<keyword evidence="2" id="KW-1185">Reference proteome</keyword>
<dbReference type="Proteomes" id="UP000050482">
    <property type="component" value="Unassembled WGS sequence"/>
</dbReference>
<evidence type="ECO:0000313" key="1">
    <source>
        <dbReference type="EMBL" id="KPV45510.1"/>
    </source>
</evidence>
<protein>
    <submittedName>
        <fullName evidence="1">Uncharacterized protein</fullName>
    </submittedName>
</protein>
<gene>
    <name evidence="1" type="ORF">AN477_00705</name>
</gene>
<evidence type="ECO:0000313" key="2">
    <source>
        <dbReference type="Proteomes" id="UP000050482"/>
    </source>
</evidence>
<name>A0A0P9D0G0_9BACL</name>